<comment type="similarity">
    <text evidence="2 5">Belongs to the pseudouridine synthase TruB family. Type 1 subfamily.</text>
</comment>
<dbReference type="Pfam" id="PF01509">
    <property type="entry name" value="TruB_N"/>
    <property type="match status" value="1"/>
</dbReference>
<dbReference type="GO" id="GO:0160148">
    <property type="term" value="F:tRNA pseudouridine(55) synthase activity"/>
    <property type="evidence" value="ECO:0007669"/>
    <property type="project" value="UniProtKB-EC"/>
</dbReference>
<evidence type="ECO:0000256" key="5">
    <source>
        <dbReference type="HAMAP-Rule" id="MF_01080"/>
    </source>
</evidence>
<dbReference type="InterPro" id="IPR014780">
    <property type="entry name" value="tRNA_psdUridine_synth_TruB"/>
</dbReference>
<reference evidence="9" key="1">
    <citation type="journal article" date="2019" name="Int. J. Syst. Evol. Microbiol.">
        <title>The Global Catalogue of Microorganisms (GCM) 10K type strain sequencing project: providing services to taxonomists for standard genome sequencing and annotation.</title>
        <authorList>
            <consortium name="The Broad Institute Genomics Platform"/>
            <consortium name="The Broad Institute Genome Sequencing Center for Infectious Disease"/>
            <person name="Wu L."/>
            <person name="Ma J."/>
        </authorList>
    </citation>
    <scope>NUCLEOTIDE SEQUENCE [LARGE SCALE GENOMIC DNA]</scope>
    <source>
        <strain evidence="9">CGMCC 4.6997</strain>
    </source>
</reference>
<dbReference type="NCBIfam" id="TIGR00431">
    <property type="entry name" value="TruB"/>
    <property type="match status" value="1"/>
</dbReference>
<dbReference type="InterPro" id="IPR020103">
    <property type="entry name" value="PsdUridine_synth_cat_dom_sf"/>
</dbReference>
<dbReference type="InterPro" id="IPR032819">
    <property type="entry name" value="TruB_C"/>
</dbReference>
<evidence type="ECO:0000313" key="8">
    <source>
        <dbReference type="EMBL" id="MFC5501251.1"/>
    </source>
</evidence>
<dbReference type="EC" id="5.4.99.25" evidence="5"/>
<dbReference type="SUPFAM" id="SSF55120">
    <property type="entry name" value="Pseudouridine synthase"/>
    <property type="match status" value="1"/>
</dbReference>
<protein>
    <recommendedName>
        <fullName evidence="5">tRNA pseudouridine synthase B</fullName>
        <ecNumber evidence="5">5.4.99.25</ecNumber>
    </recommendedName>
    <alternativeName>
        <fullName evidence="5">tRNA pseudouridine(55) synthase</fullName>
        <shortName evidence="5">Psi55 synthase</shortName>
    </alternativeName>
    <alternativeName>
        <fullName evidence="5">tRNA pseudouridylate synthase</fullName>
    </alternativeName>
    <alternativeName>
        <fullName evidence="5">tRNA-uridine isomerase</fullName>
    </alternativeName>
</protein>
<dbReference type="InterPro" id="IPR002501">
    <property type="entry name" value="PsdUridine_synth_N"/>
</dbReference>
<gene>
    <name evidence="5 8" type="primary">truB</name>
    <name evidence="8" type="ORF">ACFPJ4_03240</name>
</gene>
<feature type="domain" description="tRNA pseudouridylate synthase B C-terminal" evidence="7">
    <location>
        <begin position="188"/>
        <end position="221"/>
    </location>
</feature>
<evidence type="ECO:0000256" key="3">
    <source>
        <dbReference type="ARBA" id="ARBA00022694"/>
    </source>
</evidence>
<evidence type="ECO:0000256" key="4">
    <source>
        <dbReference type="ARBA" id="ARBA00023235"/>
    </source>
</evidence>
<keyword evidence="3 5" id="KW-0819">tRNA processing</keyword>
<dbReference type="InterPro" id="IPR036974">
    <property type="entry name" value="PUA_sf"/>
</dbReference>
<comment type="function">
    <text evidence="5">Responsible for synthesis of pseudouridine from uracil-55 in the psi GC loop of transfer RNAs.</text>
</comment>
<accession>A0ABW0NMP7</accession>
<dbReference type="Proteomes" id="UP001596039">
    <property type="component" value="Unassembled WGS sequence"/>
</dbReference>
<dbReference type="Gene3D" id="2.30.130.10">
    <property type="entry name" value="PUA domain"/>
    <property type="match status" value="1"/>
</dbReference>
<dbReference type="RefSeq" id="WP_386738850.1">
    <property type="nucleotide sequence ID" value="NZ_JBHSMG010000001.1"/>
</dbReference>
<sequence>MSEAVAPAGGILLVDKPAGMTSHDVVARARRALGTRKIGHAGTLDPMATGLLVLGVGSSTRLLSYLVGLGKQYTATIRLGQASTTDDAEGELADPVDASGVTRVALEAALERLRGPIEQVPSTFSAIKVDGRRSYDRARSGEEVVLAARAVTISRFEVLDERRVPSGADSEFHDLDVVIDCSSGTYVRALARDLGSALGVGGHLTRLRRTSVGPFLVADAAALDGLGPDDLRPPAAIARELFPAVTVDREQLVALSQGKRVAVSAPDGEVLATIAPSGALAGLVSVHNGVARVLINFPTEEALA</sequence>
<feature type="active site" description="Nucleophile" evidence="5">
    <location>
        <position position="45"/>
    </location>
</feature>
<proteinExistence type="inferred from homology"/>
<name>A0ABW0NMP7_9MICO</name>
<organism evidence="8 9">
    <name type="scientific">Lysinimonas soli</name>
    <dbReference type="NCBI Taxonomy" id="1074233"/>
    <lineage>
        <taxon>Bacteria</taxon>
        <taxon>Bacillati</taxon>
        <taxon>Actinomycetota</taxon>
        <taxon>Actinomycetes</taxon>
        <taxon>Micrococcales</taxon>
        <taxon>Microbacteriaceae</taxon>
        <taxon>Lysinimonas</taxon>
    </lineage>
</organism>
<comment type="caution">
    <text evidence="8">The sequence shown here is derived from an EMBL/GenBank/DDBJ whole genome shotgun (WGS) entry which is preliminary data.</text>
</comment>
<evidence type="ECO:0000259" key="7">
    <source>
        <dbReference type="Pfam" id="PF16198"/>
    </source>
</evidence>
<dbReference type="PANTHER" id="PTHR13767:SF2">
    <property type="entry name" value="PSEUDOURIDYLATE SYNTHASE TRUB1"/>
    <property type="match status" value="1"/>
</dbReference>
<evidence type="ECO:0000259" key="6">
    <source>
        <dbReference type="Pfam" id="PF01509"/>
    </source>
</evidence>
<feature type="domain" description="Pseudouridine synthase II N-terminal" evidence="6">
    <location>
        <begin position="30"/>
        <end position="187"/>
    </location>
</feature>
<evidence type="ECO:0000313" key="9">
    <source>
        <dbReference type="Proteomes" id="UP001596039"/>
    </source>
</evidence>
<dbReference type="EMBL" id="JBHSMG010000001">
    <property type="protein sequence ID" value="MFC5501251.1"/>
    <property type="molecule type" value="Genomic_DNA"/>
</dbReference>
<dbReference type="Gene3D" id="3.30.2350.10">
    <property type="entry name" value="Pseudouridine synthase"/>
    <property type="match status" value="1"/>
</dbReference>
<dbReference type="HAMAP" id="MF_01080">
    <property type="entry name" value="TruB_bact"/>
    <property type="match status" value="1"/>
</dbReference>
<comment type="catalytic activity">
    <reaction evidence="1 5">
        <text>uridine(55) in tRNA = pseudouridine(55) in tRNA</text>
        <dbReference type="Rhea" id="RHEA:42532"/>
        <dbReference type="Rhea" id="RHEA-COMP:10101"/>
        <dbReference type="Rhea" id="RHEA-COMP:10102"/>
        <dbReference type="ChEBI" id="CHEBI:65314"/>
        <dbReference type="ChEBI" id="CHEBI:65315"/>
        <dbReference type="EC" id="5.4.99.25"/>
    </reaction>
</comment>
<evidence type="ECO:0000256" key="1">
    <source>
        <dbReference type="ARBA" id="ARBA00000385"/>
    </source>
</evidence>
<keyword evidence="9" id="KW-1185">Reference proteome</keyword>
<dbReference type="Pfam" id="PF16198">
    <property type="entry name" value="TruB_C_2"/>
    <property type="match status" value="1"/>
</dbReference>
<dbReference type="CDD" id="cd02573">
    <property type="entry name" value="PseudoU_synth_EcTruB"/>
    <property type="match status" value="1"/>
</dbReference>
<evidence type="ECO:0000256" key="2">
    <source>
        <dbReference type="ARBA" id="ARBA00005642"/>
    </source>
</evidence>
<keyword evidence="4 5" id="KW-0413">Isomerase</keyword>
<dbReference type="PANTHER" id="PTHR13767">
    <property type="entry name" value="TRNA-PSEUDOURIDINE SYNTHASE"/>
    <property type="match status" value="1"/>
</dbReference>